<evidence type="ECO:0000313" key="1">
    <source>
        <dbReference type="EMBL" id="GJN92320.1"/>
    </source>
</evidence>
<name>A0AAV5GR03_9BASI</name>
<comment type="caution">
    <text evidence="1">The sequence shown here is derived from an EMBL/GenBank/DDBJ whole genome shotgun (WGS) entry which is preliminary data.</text>
</comment>
<gene>
    <name evidence="1" type="ORF">Rhopal_005350-T1</name>
</gene>
<sequence>MNSEPSTESIPALPDDLIYEIIEACDLLPTQRHETLGSLSRLAKRFAEAAQRVLWHEITINPNPRRFAQLCKKLQRRPAWKAQVPAYYSSNRRYMRALPHLPDLQQEFDVEALRSIVSAAKSTLVSIGLPISGLLQAVEPTEFPRLRELVLYGSPSPPAPTPGDIPLVNAFFLSCAALPFLAALRLHLRRHPSSSFPTGPGSSCALSFLALVPPRIEHLDLTDSTFSRADLEAFFYGATRPARLRTLRWDETTLEGGAEQSKSEDEDEEENWRERLREKLAEWGVEVTTLKPWW</sequence>
<accession>A0AAV5GR03</accession>
<reference evidence="1 2" key="1">
    <citation type="submission" date="2021-12" db="EMBL/GenBank/DDBJ databases">
        <title>High titer production of polyol ester of fatty acids by Rhodotorula paludigena BS15 towards product separation-free biomass refinery.</title>
        <authorList>
            <person name="Mano J."/>
            <person name="Ono H."/>
            <person name="Tanaka T."/>
            <person name="Naito K."/>
            <person name="Sushida H."/>
            <person name="Ike M."/>
            <person name="Tokuyasu K."/>
            <person name="Kitaoka M."/>
        </authorList>
    </citation>
    <scope>NUCLEOTIDE SEQUENCE [LARGE SCALE GENOMIC DNA]</scope>
    <source>
        <strain evidence="1 2">BS15</strain>
    </source>
</reference>
<dbReference type="AlphaFoldDB" id="A0AAV5GR03"/>
<proteinExistence type="predicted"/>
<dbReference type="Proteomes" id="UP001342314">
    <property type="component" value="Unassembled WGS sequence"/>
</dbReference>
<protein>
    <recommendedName>
        <fullName evidence="3">F-box domain-containing protein</fullName>
    </recommendedName>
</protein>
<dbReference type="EMBL" id="BQKY01000011">
    <property type="protein sequence ID" value="GJN92320.1"/>
    <property type="molecule type" value="Genomic_DNA"/>
</dbReference>
<organism evidence="1 2">
    <name type="scientific">Rhodotorula paludigena</name>
    <dbReference type="NCBI Taxonomy" id="86838"/>
    <lineage>
        <taxon>Eukaryota</taxon>
        <taxon>Fungi</taxon>
        <taxon>Dikarya</taxon>
        <taxon>Basidiomycota</taxon>
        <taxon>Pucciniomycotina</taxon>
        <taxon>Microbotryomycetes</taxon>
        <taxon>Sporidiobolales</taxon>
        <taxon>Sporidiobolaceae</taxon>
        <taxon>Rhodotorula</taxon>
    </lineage>
</organism>
<evidence type="ECO:0008006" key="3">
    <source>
        <dbReference type="Google" id="ProtNLM"/>
    </source>
</evidence>
<evidence type="ECO:0000313" key="2">
    <source>
        <dbReference type="Proteomes" id="UP001342314"/>
    </source>
</evidence>
<keyword evidence="2" id="KW-1185">Reference proteome</keyword>